<evidence type="ECO:0000259" key="21">
    <source>
        <dbReference type="PROSITE" id="PS50011"/>
    </source>
</evidence>
<feature type="region of interest" description="Disordered" evidence="20">
    <location>
        <begin position="306"/>
        <end position="327"/>
    </location>
</feature>
<dbReference type="RefSeq" id="XP_024354686.1">
    <property type="nucleotide sequence ID" value="XM_024490821.1"/>
</dbReference>
<dbReference type="CDD" id="cd00086">
    <property type="entry name" value="homeodomain"/>
    <property type="match status" value="1"/>
</dbReference>
<dbReference type="STRING" id="6210.W6UPB9"/>
<dbReference type="InterPro" id="IPR009057">
    <property type="entry name" value="Homeodomain-like_sf"/>
</dbReference>
<keyword evidence="3" id="KW-0723">Serine/threonine-protein kinase</keyword>
<dbReference type="InterPro" id="IPR017970">
    <property type="entry name" value="Homeobox_CS"/>
</dbReference>
<dbReference type="InterPro" id="IPR045269">
    <property type="entry name" value="Atg1-like"/>
</dbReference>
<evidence type="ECO:0000256" key="2">
    <source>
        <dbReference type="ARBA" id="ARBA00022490"/>
    </source>
</evidence>
<evidence type="ECO:0000256" key="16">
    <source>
        <dbReference type="PROSITE-ProRule" id="PRU00221"/>
    </source>
</evidence>
<evidence type="ECO:0000256" key="1">
    <source>
        <dbReference type="ARBA" id="ARBA00004419"/>
    </source>
</evidence>
<feature type="region of interest" description="Disordered" evidence="20">
    <location>
        <begin position="1117"/>
        <end position="1148"/>
    </location>
</feature>
<dbReference type="PROSITE" id="PS00027">
    <property type="entry name" value="HOMEOBOX_1"/>
    <property type="match status" value="1"/>
</dbReference>
<dbReference type="InterPro" id="IPR011009">
    <property type="entry name" value="Kinase-like_dom_sf"/>
</dbReference>
<dbReference type="SMART" id="SM00320">
    <property type="entry name" value="WD40"/>
    <property type="match status" value="6"/>
</dbReference>
<feature type="repeat" description="WD" evidence="16">
    <location>
        <begin position="258"/>
        <end position="288"/>
    </location>
</feature>
<dbReference type="PRINTS" id="PR00026">
    <property type="entry name" value="ENGRAILED"/>
</dbReference>
<keyword evidence="7 17" id="KW-0547">Nucleotide-binding</keyword>
<feature type="repeat" description="WD" evidence="16">
    <location>
        <begin position="217"/>
        <end position="247"/>
    </location>
</feature>
<dbReference type="GO" id="GO:0034727">
    <property type="term" value="P:piecemeal microautophagy of the nucleus"/>
    <property type="evidence" value="ECO:0007669"/>
    <property type="project" value="TreeGrafter"/>
</dbReference>
<dbReference type="SUPFAM" id="SSF116846">
    <property type="entry name" value="MIT domain"/>
    <property type="match status" value="1"/>
</dbReference>
<dbReference type="GO" id="GO:0003677">
    <property type="term" value="F:DNA binding"/>
    <property type="evidence" value="ECO:0007669"/>
    <property type="project" value="UniProtKB-UniRule"/>
</dbReference>
<dbReference type="SUPFAM" id="SSF56112">
    <property type="entry name" value="Protein kinase-like (PK-like)"/>
    <property type="match status" value="1"/>
</dbReference>
<dbReference type="InterPro" id="IPR036181">
    <property type="entry name" value="MIT_dom_sf"/>
</dbReference>
<dbReference type="GO" id="GO:0005524">
    <property type="term" value="F:ATP binding"/>
    <property type="evidence" value="ECO:0007669"/>
    <property type="project" value="UniProtKB-UniRule"/>
</dbReference>
<dbReference type="Pfam" id="PF10525">
    <property type="entry name" value="Engrail_1_C_sig"/>
    <property type="match status" value="1"/>
</dbReference>
<evidence type="ECO:0000256" key="9">
    <source>
        <dbReference type="ARBA" id="ARBA00022840"/>
    </source>
</evidence>
<evidence type="ECO:0000256" key="10">
    <source>
        <dbReference type="ARBA" id="ARBA00023125"/>
    </source>
</evidence>
<feature type="binding site" evidence="17">
    <location>
        <position position="679"/>
    </location>
    <ligand>
        <name>ATP</name>
        <dbReference type="ChEBI" id="CHEBI:30616"/>
    </ligand>
</feature>
<evidence type="ECO:0000256" key="6">
    <source>
        <dbReference type="ARBA" id="ARBA00022737"/>
    </source>
</evidence>
<dbReference type="PANTHER" id="PTHR24348:SF65">
    <property type="entry name" value="SERINE_THREONINE-PROTEIN KINASE ULK3"/>
    <property type="match status" value="1"/>
</dbReference>
<keyword evidence="5" id="KW-0808">Transferase</keyword>
<dbReference type="InterPro" id="IPR001680">
    <property type="entry name" value="WD40_rpt"/>
</dbReference>
<evidence type="ECO:0000256" key="20">
    <source>
        <dbReference type="SAM" id="MobiDB-lite"/>
    </source>
</evidence>
<dbReference type="InterPro" id="IPR000719">
    <property type="entry name" value="Prot_kinase_dom"/>
</dbReference>
<feature type="repeat" description="WD" evidence="16">
    <location>
        <begin position="461"/>
        <end position="498"/>
    </location>
</feature>
<dbReference type="Gene3D" id="1.20.58.80">
    <property type="entry name" value="Phosphotransferase system, lactose/cellobiose-type IIA subunit"/>
    <property type="match status" value="1"/>
</dbReference>
<keyword evidence="6" id="KW-0677">Repeat</keyword>
<dbReference type="PROSITE" id="PS00033">
    <property type="entry name" value="ENGRAILED"/>
    <property type="match status" value="1"/>
</dbReference>
<dbReference type="InterPro" id="IPR019737">
    <property type="entry name" value="Homeobox-engrailed_CS"/>
</dbReference>
<evidence type="ECO:0000256" key="17">
    <source>
        <dbReference type="PROSITE-ProRule" id="PRU10141"/>
    </source>
</evidence>
<dbReference type="EMBL" id="APAU02000006">
    <property type="protein sequence ID" value="EUB63490.1"/>
    <property type="molecule type" value="Genomic_DNA"/>
</dbReference>
<comment type="catalytic activity">
    <reaction evidence="14">
        <text>L-seryl-[protein] + ATP = O-phospho-L-seryl-[protein] + ADP + H(+)</text>
        <dbReference type="Rhea" id="RHEA:17989"/>
        <dbReference type="Rhea" id="RHEA-COMP:9863"/>
        <dbReference type="Rhea" id="RHEA-COMP:11604"/>
        <dbReference type="ChEBI" id="CHEBI:15378"/>
        <dbReference type="ChEBI" id="CHEBI:29999"/>
        <dbReference type="ChEBI" id="CHEBI:30616"/>
        <dbReference type="ChEBI" id="CHEBI:83421"/>
        <dbReference type="ChEBI" id="CHEBI:456216"/>
        <dbReference type="EC" id="2.7.11.1"/>
    </reaction>
</comment>
<keyword evidence="4 16" id="KW-0853">WD repeat</keyword>
<dbReference type="KEGG" id="egl:EGR_01572"/>
<evidence type="ECO:0000256" key="4">
    <source>
        <dbReference type="ARBA" id="ARBA00022574"/>
    </source>
</evidence>
<dbReference type="PROSITE" id="PS00108">
    <property type="entry name" value="PROTEIN_KINASE_ST"/>
    <property type="match status" value="1"/>
</dbReference>
<keyword evidence="9 17" id="KW-0067">ATP-binding</keyword>
<feature type="domain" description="Protein kinase" evidence="21">
    <location>
        <begin position="645"/>
        <end position="905"/>
    </location>
</feature>
<keyword evidence="8 23" id="KW-0418">Kinase</keyword>
<evidence type="ECO:0000313" key="23">
    <source>
        <dbReference type="EMBL" id="EUB63490.1"/>
    </source>
</evidence>
<dbReference type="InterPro" id="IPR008271">
    <property type="entry name" value="Ser/Thr_kinase_AS"/>
</dbReference>
<dbReference type="Gene3D" id="1.10.510.10">
    <property type="entry name" value="Transferase(Phosphotransferase) domain 1"/>
    <property type="match status" value="1"/>
</dbReference>
<dbReference type="PROSITE" id="PS50082">
    <property type="entry name" value="WD_REPEATS_2"/>
    <property type="match status" value="4"/>
</dbReference>
<evidence type="ECO:0000256" key="12">
    <source>
        <dbReference type="ARBA" id="ARBA00023242"/>
    </source>
</evidence>
<dbReference type="Gene3D" id="3.30.200.20">
    <property type="entry name" value="Phosphorylase Kinase, domain 1"/>
    <property type="match status" value="1"/>
</dbReference>
<comment type="subcellular location">
    <subcellularLocation>
        <location evidence="1">Cytoplasmic vesicle</location>
        <location evidence="1">Autophagosome</location>
    </subcellularLocation>
    <subcellularLocation>
        <location evidence="15 18">Nucleus</location>
    </subcellularLocation>
</comment>
<evidence type="ECO:0000256" key="7">
    <source>
        <dbReference type="ARBA" id="ARBA00022741"/>
    </source>
</evidence>
<dbReference type="GO" id="GO:0004674">
    <property type="term" value="F:protein serine/threonine kinase activity"/>
    <property type="evidence" value="ECO:0007669"/>
    <property type="project" value="UniProtKB-KW"/>
</dbReference>
<evidence type="ECO:0000256" key="14">
    <source>
        <dbReference type="ARBA" id="ARBA00048679"/>
    </source>
</evidence>
<dbReference type="Pfam" id="PF00069">
    <property type="entry name" value="Pkinase"/>
    <property type="match status" value="1"/>
</dbReference>
<dbReference type="SUPFAM" id="SSF50978">
    <property type="entry name" value="WD40 repeat-like"/>
    <property type="match status" value="1"/>
</dbReference>
<dbReference type="InterPro" id="IPR036322">
    <property type="entry name" value="WD40_repeat_dom_sf"/>
</dbReference>
<keyword evidence="11 15" id="KW-0371">Homeobox</keyword>
<keyword evidence="24" id="KW-1185">Reference proteome</keyword>
<proteinExistence type="inferred from homology"/>
<evidence type="ECO:0000256" key="18">
    <source>
        <dbReference type="RuleBase" id="RU000682"/>
    </source>
</evidence>
<comment type="caution">
    <text evidence="23">The sequence shown here is derived from an EMBL/GenBank/DDBJ whole genome shotgun (WGS) entry which is preliminary data.</text>
</comment>
<organism evidence="23 24">
    <name type="scientific">Echinococcus granulosus</name>
    <name type="common">Hydatid tapeworm</name>
    <dbReference type="NCBI Taxonomy" id="6210"/>
    <lineage>
        <taxon>Eukaryota</taxon>
        <taxon>Metazoa</taxon>
        <taxon>Spiralia</taxon>
        <taxon>Lophotrochozoa</taxon>
        <taxon>Platyhelminthes</taxon>
        <taxon>Cestoda</taxon>
        <taxon>Eucestoda</taxon>
        <taxon>Cyclophyllidea</taxon>
        <taxon>Taeniidae</taxon>
        <taxon>Echinococcus</taxon>
        <taxon>Echinococcus granulosus group</taxon>
    </lineage>
</organism>
<dbReference type="GO" id="GO:0005634">
    <property type="term" value="C:nucleus"/>
    <property type="evidence" value="ECO:0007669"/>
    <property type="project" value="UniProtKB-SubCell"/>
</dbReference>
<dbReference type="PROSITE" id="PS50011">
    <property type="entry name" value="PROTEIN_KINASE_DOM"/>
    <property type="match status" value="1"/>
</dbReference>
<evidence type="ECO:0000256" key="8">
    <source>
        <dbReference type="ARBA" id="ARBA00022777"/>
    </source>
</evidence>
<dbReference type="OrthoDB" id="346907at2759"/>
<dbReference type="GO" id="GO:0061709">
    <property type="term" value="P:reticulophagy"/>
    <property type="evidence" value="ECO:0007669"/>
    <property type="project" value="TreeGrafter"/>
</dbReference>
<dbReference type="SMART" id="SM00220">
    <property type="entry name" value="S_TKc"/>
    <property type="match status" value="1"/>
</dbReference>
<evidence type="ECO:0000256" key="3">
    <source>
        <dbReference type="ARBA" id="ARBA00022527"/>
    </source>
</evidence>
<dbReference type="Pfam" id="PF00046">
    <property type="entry name" value="Homeodomain"/>
    <property type="match status" value="1"/>
</dbReference>
<dbReference type="GO" id="GO:0042594">
    <property type="term" value="P:response to starvation"/>
    <property type="evidence" value="ECO:0007669"/>
    <property type="project" value="TreeGrafter"/>
</dbReference>
<dbReference type="Pfam" id="PF00400">
    <property type="entry name" value="WD40"/>
    <property type="match status" value="5"/>
</dbReference>
<dbReference type="InterPro" id="IPR019549">
    <property type="entry name" value="Homeobox-engrailed_C-terminal"/>
</dbReference>
<reference evidence="23 24" key="1">
    <citation type="journal article" date="2013" name="Nat. Genet.">
        <title>The genome of the hydatid tapeworm Echinococcus granulosus.</title>
        <authorList>
            <person name="Zheng H."/>
            <person name="Zhang W."/>
            <person name="Zhang L."/>
            <person name="Zhang Z."/>
            <person name="Li J."/>
            <person name="Lu G."/>
            <person name="Zhu Y."/>
            <person name="Wang Y."/>
            <person name="Huang Y."/>
            <person name="Liu J."/>
            <person name="Kang H."/>
            <person name="Chen J."/>
            <person name="Wang L."/>
            <person name="Chen A."/>
            <person name="Yu S."/>
            <person name="Gao Z."/>
            <person name="Jin L."/>
            <person name="Gu W."/>
            <person name="Wang Z."/>
            <person name="Zhao L."/>
            <person name="Shi B."/>
            <person name="Wen H."/>
            <person name="Lin R."/>
            <person name="Jones M.K."/>
            <person name="Brejova B."/>
            <person name="Vinar T."/>
            <person name="Zhao G."/>
            <person name="McManus D.P."/>
            <person name="Chen Z."/>
            <person name="Zhou Y."/>
            <person name="Wang S."/>
        </authorList>
    </citation>
    <scope>NUCLEOTIDE SEQUENCE [LARGE SCALE GENOMIC DNA]</scope>
</reference>
<dbReference type="GO" id="GO:0034045">
    <property type="term" value="C:phagophore assembly site membrane"/>
    <property type="evidence" value="ECO:0007669"/>
    <property type="project" value="TreeGrafter"/>
</dbReference>
<dbReference type="SMART" id="SM00389">
    <property type="entry name" value="HOX"/>
    <property type="match status" value="1"/>
</dbReference>
<dbReference type="GO" id="GO:0005829">
    <property type="term" value="C:cytosol"/>
    <property type="evidence" value="ECO:0007669"/>
    <property type="project" value="TreeGrafter"/>
</dbReference>
<evidence type="ECO:0000313" key="24">
    <source>
        <dbReference type="Proteomes" id="UP000019149"/>
    </source>
</evidence>
<feature type="region of interest" description="Disordered" evidence="20">
    <location>
        <begin position="990"/>
        <end position="1027"/>
    </location>
</feature>
<comment type="similarity">
    <text evidence="19">Belongs to the Engrailed homeobox family.</text>
</comment>
<feature type="DNA-binding region" description="Homeobox" evidence="15">
    <location>
        <begin position="1347"/>
        <end position="1406"/>
    </location>
</feature>
<feature type="compositionally biased region" description="Polar residues" evidence="20">
    <location>
        <begin position="306"/>
        <end position="324"/>
    </location>
</feature>
<protein>
    <recommendedName>
        <fullName evidence="19">Homeobox protein engrailed-like</fullName>
    </recommendedName>
</protein>
<name>W6UPB9_ECHGR</name>
<dbReference type="GO" id="GO:0005776">
    <property type="term" value="C:autophagosome"/>
    <property type="evidence" value="ECO:0007669"/>
    <property type="project" value="UniProtKB-SubCell"/>
</dbReference>
<dbReference type="CTD" id="36337287"/>
<dbReference type="SUPFAM" id="SSF46689">
    <property type="entry name" value="Homeodomain-like"/>
    <property type="match status" value="1"/>
</dbReference>
<dbReference type="InterPro" id="IPR000747">
    <property type="entry name" value="HD_engrailed"/>
</dbReference>
<dbReference type="InterPro" id="IPR015943">
    <property type="entry name" value="WD40/YVTN_repeat-like_dom_sf"/>
</dbReference>
<dbReference type="GO" id="GO:0000422">
    <property type="term" value="P:autophagy of mitochondrion"/>
    <property type="evidence" value="ECO:0007669"/>
    <property type="project" value="TreeGrafter"/>
</dbReference>
<evidence type="ECO:0000256" key="15">
    <source>
        <dbReference type="PROSITE-ProRule" id="PRU00108"/>
    </source>
</evidence>
<dbReference type="GO" id="GO:0000981">
    <property type="term" value="F:DNA-binding transcription factor activity, RNA polymerase II-specific"/>
    <property type="evidence" value="ECO:0007669"/>
    <property type="project" value="InterPro"/>
</dbReference>
<dbReference type="InterPro" id="IPR017441">
    <property type="entry name" value="Protein_kinase_ATP_BS"/>
</dbReference>
<evidence type="ECO:0000259" key="22">
    <source>
        <dbReference type="PROSITE" id="PS50071"/>
    </source>
</evidence>
<dbReference type="GO" id="GO:0010506">
    <property type="term" value="P:regulation of autophagy"/>
    <property type="evidence" value="ECO:0007669"/>
    <property type="project" value="InterPro"/>
</dbReference>
<dbReference type="PANTHER" id="PTHR24348">
    <property type="entry name" value="SERINE/THREONINE-PROTEIN KINASE UNC-51-RELATED"/>
    <property type="match status" value="1"/>
</dbReference>
<comment type="catalytic activity">
    <reaction evidence="13">
        <text>L-threonyl-[protein] + ATP = O-phospho-L-threonyl-[protein] + ADP + H(+)</text>
        <dbReference type="Rhea" id="RHEA:46608"/>
        <dbReference type="Rhea" id="RHEA-COMP:11060"/>
        <dbReference type="Rhea" id="RHEA-COMP:11605"/>
        <dbReference type="ChEBI" id="CHEBI:15378"/>
        <dbReference type="ChEBI" id="CHEBI:30013"/>
        <dbReference type="ChEBI" id="CHEBI:30616"/>
        <dbReference type="ChEBI" id="CHEBI:61977"/>
        <dbReference type="ChEBI" id="CHEBI:456216"/>
        <dbReference type="EC" id="2.7.11.1"/>
    </reaction>
</comment>
<dbReference type="InterPro" id="IPR019775">
    <property type="entry name" value="WD40_repeat_CS"/>
</dbReference>
<keyword evidence="12 15" id="KW-0539">Nucleus</keyword>
<keyword evidence="2" id="KW-0963">Cytoplasm</keyword>
<dbReference type="Gene3D" id="2.130.10.10">
    <property type="entry name" value="YVTN repeat-like/Quinoprotein amine dehydrogenase"/>
    <property type="match status" value="2"/>
</dbReference>
<evidence type="ECO:0000256" key="5">
    <source>
        <dbReference type="ARBA" id="ARBA00022679"/>
    </source>
</evidence>
<dbReference type="Gene3D" id="1.10.10.60">
    <property type="entry name" value="Homeodomain-like"/>
    <property type="match status" value="1"/>
</dbReference>
<dbReference type="Proteomes" id="UP000019149">
    <property type="component" value="Unassembled WGS sequence"/>
</dbReference>
<dbReference type="PROSITE" id="PS00107">
    <property type="entry name" value="PROTEIN_KINASE_ATP"/>
    <property type="match status" value="1"/>
</dbReference>
<feature type="repeat" description="WD" evidence="16">
    <location>
        <begin position="416"/>
        <end position="459"/>
    </location>
</feature>
<dbReference type="GeneID" id="36337287"/>
<dbReference type="InterPro" id="IPR001356">
    <property type="entry name" value="HD"/>
</dbReference>
<dbReference type="GO" id="GO:0000045">
    <property type="term" value="P:autophagosome assembly"/>
    <property type="evidence" value="ECO:0007669"/>
    <property type="project" value="TreeGrafter"/>
</dbReference>
<accession>W6UPB9</accession>
<sequence>MFFSPSDPQTPIWCIPCVALHVSVPNLRRFNKYSFYFYSLLLLDSNHLVPGTFCALKFILFRIFQRYCWRITAEMTSIGTGASSVCVASQTDGDWLGITAAEISESALPREFRNRLHKMFERIEREFEREYHKLCAENYALQEKLEKFEDVEHPESSIFTRKLTASQLSHRIKQQYKQSTSRLVSSLRPASGGLTLPSPGSIPDSSRCGSWKFVHRFTGHRDGVWEATCFHNLIATASADTTVRLWSNSEQHNCLLIYSGHSGSVNSVRFRDRDNLMLTCSGDGTAHLITLPSALFEAATPARSIQSASGDLGNGHQSEGTSTGAEADNQAEGIQLPMQLRGPSAVFQSASLFVAEAGSVGGISSGLLTCDSASSLDSYPLAAADFVCGHEQLVTASWDRLGHLYDLNTGQEVQSLAGHDRELTDVRCCQDSNLPAVVTSARDSTFRVWDFRQPRLEVHVQQAHSRTVSTAQFLPGSGLDQIVSAGTDRCCRLWDLRSLRSPIFTVRTDASINRLAISRAGLLRHRQAVAGAGVAAQSGGEGWSAGAAVASVAMGTVVVGGGTGSNTVASFTGADAIAHSCVLALPLDNRTLRLLAANGSRIGRIPRNITHGHTSAITSAAWAPEGQCNLFTTGFDQQLLGVFGYTFTERLGKGTYGEVFKAVHQASKTLMSRNVVAIKRISKKALCKRAQDNLVDEIGILKELQHRNIARMTEFSWDSDYVYIFMEYLGGGDLSSFLKSKRSLPERTIRYFLQQLAFALHYLYERNIVHMDIKPQNILLTTSVPPVLKLADFGFAKSLEKPVKMDEIRGSLLYMAPEIYKFGVYEKACDLWSVGVIFFECLFGKAPFASATVEELKAKLLDDSPIKIPSRPVFGKDCIDLVSKLLKRKLSERIHHEQFFVHPFIDLAHAPCPQSIDKAINHIVIADDLFSAGDLVDAYFNYKEGLIHLVSALQIELDHWRKQIIRAKLSQYIKVAEDLNRHLDDIEVVGSSHSSHRHSGKSNAAPSVLSKGATLPAAKPPKRSNPISTLAKEAISSTDKPEQVQPSTDLHSTSLGAVVTPISISSVPSLHDPLDARKQEAKAPKHQSFTSSTSSSVWRQIRRARLLMAWFSSPTGANRNDSVPSASSRTPDSTRMSDGSASLSETEFTSQPAVKTAYEYAIKRLDSLRDISSEGEAGLSETIEDLRRYYALLHNNEYKAAMDYLQCNFGSWLGFLKGLKDLELQKTLRSELNQALTVAEKLKATLKAKGEITPLPEEEANELHFAPVMSSSGFLIADILRDTTTSCGERADKVPPTGKAERLWSDKKKPLHLPLPAWIFCTRYSDRPSSGPRMRKLRRKVNATANKKRPRTSFTVSQINRLAAEFDKDKYLNESRRRHLARELNLKESQVKIWFQNKRAKAKKEGVMPIASPFQASGACNYLAFYLMAEGLYNHSVRVEKAESED</sequence>
<dbReference type="PROSITE" id="PS50071">
    <property type="entry name" value="HOMEOBOX_2"/>
    <property type="match status" value="1"/>
</dbReference>
<dbReference type="PROSITE" id="PS00678">
    <property type="entry name" value="WD_REPEATS_1"/>
    <property type="match status" value="1"/>
</dbReference>
<keyword evidence="10 15" id="KW-0238">DNA-binding</keyword>
<evidence type="ECO:0000256" key="19">
    <source>
        <dbReference type="RuleBase" id="RU510713"/>
    </source>
</evidence>
<feature type="domain" description="Homeobox" evidence="22">
    <location>
        <begin position="1345"/>
        <end position="1405"/>
    </location>
</feature>
<gene>
    <name evidence="23" type="ORF">EGR_01572</name>
</gene>
<evidence type="ECO:0000256" key="13">
    <source>
        <dbReference type="ARBA" id="ARBA00047899"/>
    </source>
</evidence>
<evidence type="ECO:0000256" key="11">
    <source>
        <dbReference type="ARBA" id="ARBA00023155"/>
    </source>
</evidence>